<evidence type="ECO:0000313" key="3">
    <source>
        <dbReference type="Proteomes" id="UP000663829"/>
    </source>
</evidence>
<sequence>MDFGRYDDGSKCLKDSGNVYFPAVTRQTSMEFCHNNMSLFTYSLTDQHVYHGNKCVTIGSLKFGFDTHTMYTISCDDQRENIATFIYNENEKKLKWIGPDKREWCLFDVGQQLIAGITCGGRYTAEPTFYPLADQ</sequence>
<organism evidence="1 3">
    <name type="scientific">Didymodactylos carnosus</name>
    <dbReference type="NCBI Taxonomy" id="1234261"/>
    <lineage>
        <taxon>Eukaryota</taxon>
        <taxon>Metazoa</taxon>
        <taxon>Spiralia</taxon>
        <taxon>Gnathifera</taxon>
        <taxon>Rotifera</taxon>
        <taxon>Eurotatoria</taxon>
        <taxon>Bdelloidea</taxon>
        <taxon>Philodinida</taxon>
        <taxon>Philodinidae</taxon>
        <taxon>Didymodactylos</taxon>
    </lineage>
</organism>
<reference evidence="1" key="1">
    <citation type="submission" date="2021-02" db="EMBL/GenBank/DDBJ databases">
        <authorList>
            <person name="Nowell W R."/>
        </authorList>
    </citation>
    <scope>NUCLEOTIDE SEQUENCE</scope>
</reference>
<gene>
    <name evidence="1" type="ORF">GPM918_LOCUS38539</name>
    <name evidence="2" type="ORF">SRO942_LOCUS39367</name>
</gene>
<protein>
    <submittedName>
        <fullName evidence="1">Uncharacterized protein</fullName>
    </submittedName>
</protein>
<keyword evidence="3" id="KW-1185">Reference proteome</keyword>
<dbReference type="Proteomes" id="UP000681722">
    <property type="component" value="Unassembled WGS sequence"/>
</dbReference>
<dbReference type="EMBL" id="CAJNOQ010025671">
    <property type="protein sequence ID" value="CAF1539383.1"/>
    <property type="molecule type" value="Genomic_DNA"/>
</dbReference>
<dbReference type="Proteomes" id="UP000663829">
    <property type="component" value="Unassembled WGS sequence"/>
</dbReference>
<evidence type="ECO:0000313" key="1">
    <source>
        <dbReference type="EMBL" id="CAF1539383.1"/>
    </source>
</evidence>
<comment type="caution">
    <text evidence="1">The sequence shown here is derived from an EMBL/GenBank/DDBJ whole genome shotgun (WGS) entry which is preliminary data.</text>
</comment>
<dbReference type="EMBL" id="CAJOBC010091296">
    <property type="protein sequence ID" value="CAF4399578.1"/>
    <property type="molecule type" value="Genomic_DNA"/>
</dbReference>
<evidence type="ECO:0000313" key="2">
    <source>
        <dbReference type="EMBL" id="CAF4399578.1"/>
    </source>
</evidence>
<name>A0A815W6T8_9BILA</name>
<proteinExistence type="predicted"/>
<dbReference type="AlphaFoldDB" id="A0A815W6T8"/>
<accession>A0A815W6T8</accession>